<dbReference type="EMBL" id="BSRI01000002">
    <property type="protein sequence ID" value="GLV56813.1"/>
    <property type="molecule type" value="Genomic_DNA"/>
</dbReference>
<evidence type="ECO:0000259" key="1">
    <source>
        <dbReference type="Pfam" id="PF05239"/>
    </source>
</evidence>
<dbReference type="InterPro" id="IPR011033">
    <property type="entry name" value="PRC_barrel-like_sf"/>
</dbReference>
<feature type="domain" description="PRC-barrel" evidence="1">
    <location>
        <begin position="8"/>
        <end position="65"/>
    </location>
</feature>
<organism evidence="2 3">
    <name type="scientific">Dictyobacter halimunensis</name>
    <dbReference type="NCBI Taxonomy" id="3026934"/>
    <lineage>
        <taxon>Bacteria</taxon>
        <taxon>Bacillati</taxon>
        <taxon>Chloroflexota</taxon>
        <taxon>Ktedonobacteria</taxon>
        <taxon>Ktedonobacterales</taxon>
        <taxon>Dictyobacteraceae</taxon>
        <taxon>Dictyobacter</taxon>
    </lineage>
</organism>
<dbReference type="Proteomes" id="UP001344906">
    <property type="component" value="Unassembled WGS sequence"/>
</dbReference>
<comment type="caution">
    <text evidence="2">The sequence shown here is derived from an EMBL/GenBank/DDBJ whole genome shotgun (WGS) entry which is preliminary data.</text>
</comment>
<dbReference type="Gene3D" id="2.30.30.240">
    <property type="entry name" value="PRC-barrel domain"/>
    <property type="match status" value="1"/>
</dbReference>
<keyword evidence="3" id="KW-1185">Reference proteome</keyword>
<reference evidence="2 3" key="1">
    <citation type="submission" date="2023-02" db="EMBL/GenBank/DDBJ databases">
        <title>Dictyobacter halimunensis sp. nov., a new member of the class Ktedonobacteria from forest soil in a geothermal area.</title>
        <authorList>
            <person name="Rachmania M.K."/>
            <person name="Ningsih F."/>
            <person name="Sakai Y."/>
            <person name="Yabe S."/>
            <person name="Yokota A."/>
            <person name="Sjamsuridzal W."/>
        </authorList>
    </citation>
    <scope>NUCLEOTIDE SEQUENCE [LARGE SCALE GENOMIC DNA]</scope>
    <source>
        <strain evidence="2 3">S3.2.2.5</strain>
    </source>
</reference>
<dbReference type="InterPro" id="IPR027275">
    <property type="entry name" value="PRC-brl_dom"/>
</dbReference>
<name>A0ABQ6FW96_9CHLR</name>
<dbReference type="RefSeq" id="WP_338252429.1">
    <property type="nucleotide sequence ID" value="NZ_BSRI01000002.1"/>
</dbReference>
<evidence type="ECO:0000313" key="2">
    <source>
        <dbReference type="EMBL" id="GLV56813.1"/>
    </source>
</evidence>
<dbReference type="Pfam" id="PF05239">
    <property type="entry name" value="PRC"/>
    <property type="match status" value="1"/>
</dbReference>
<accession>A0ABQ6FW96</accession>
<proteinExistence type="predicted"/>
<gene>
    <name evidence="2" type="ORF">KDH_36520</name>
</gene>
<sequence length="98" mass="10854">MKRAPAKMFISDLLGCKIVTAQGKVLGHVLDLMLTAAPEYRVRALMYGRSGLFHRLSVLSPFRKMAGVNPPCDTIPWHAVDSLEGSLIRLKADFDVDQ</sequence>
<dbReference type="SUPFAM" id="SSF50346">
    <property type="entry name" value="PRC-barrel domain"/>
    <property type="match status" value="1"/>
</dbReference>
<protein>
    <recommendedName>
        <fullName evidence="1">PRC-barrel domain-containing protein</fullName>
    </recommendedName>
</protein>
<evidence type="ECO:0000313" key="3">
    <source>
        <dbReference type="Proteomes" id="UP001344906"/>
    </source>
</evidence>